<accession>A0ABZ2ZZQ2</accession>
<proteinExistence type="predicted"/>
<organism evidence="1 2">
    <name type="scientific">Arthrobacter citreus</name>
    <dbReference type="NCBI Taxonomy" id="1670"/>
    <lineage>
        <taxon>Bacteria</taxon>
        <taxon>Bacillati</taxon>
        <taxon>Actinomycetota</taxon>
        <taxon>Actinomycetes</taxon>
        <taxon>Micrococcales</taxon>
        <taxon>Micrococcaceae</taxon>
        <taxon>Arthrobacter</taxon>
    </lineage>
</organism>
<dbReference type="EMBL" id="CP151657">
    <property type="protein sequence ID" value="WZP15737.1"/>
    <property type="molecule type" value="Genomic_DNA"/>
</dbReference>
<gene>
    <name evidence="1" type="ORF">AAE021_16560</name>
</gene>
<evidence type="ECO:0000313" key="2">
    <source>
        <dbReference type="Proteomes" id="UP001448858"/>
    </source>
</evidence>
<reference evidence="1 2" key="1">
    <citation type="submission" date="2024-04" db="EMBL/GenBank/DDBJ databases">
        <title>Arthrobacter sp. from Plains bison fecal sample.</title>
        <authorList>
            <person name="Ruzzini A."/>
        </authorList>
    </citation>
    <scope>NUCLEOTIDE SEQUENCE [LARGE SCALE GENOMIC DNA]</scope>
    <source>
        <strain evidence="1 2">EINP1</strain>
    </source>
</reference>
<protein>
    <recommendedName>
        <fullName evidence="3">Asp23/Gls24 family envelope stress response protein</fullName>
    </recommendedName>
</protein>
<dbReference type="RefSeq" id="WP_342023389.1">
    <property type="nucleotide sequence ID" value="NZ_CP151657.1"/>
</dbReference>
<keyword evidence="2" id="KW-1185">Reference proteome</keyword>
<name>A0ABZ2ZZQ2_9MICC</name>
<evidence type="ECO:0008006" key="3">
    <source>
        <dbReference type="Google" id="ProtNLM"/>
    </source>
</evidence>
<dbReference type="Proteomes" id="UP001448858">
    <property type="component" value="Chromosome"/>
</dbReference>
<evidence type="ECO:0000313" key="1">
    <source>
        <dbReference type="EMBL" id="WZP15737.1"/>
    </source>
</evidence>
<sequence length="186" mass="20071">MALENPQPALACGRTLTRVWQGMGLPPDPHTLQCGECRQARSRLEPLHAATAALREHDLRHPAFRPPRGLKRKVLEVAGRQSGSGARMPVPGNVFGTAEISESALAAVVRDAARDVGGVRARRCRIDVVPDGGAGLRIHLRTAVAPGVDICRTMDFLRRNIRAAVAESVGIVPQTVHLTVEDLYDD</sequence>